<organism evidence="4 5">
    <name type="scientific">Maridesulfovibrio ferrireducens</name>
    <dbReference type="NCBI Taxonomy" id="246191"/>
    <lineage>
        <taxon>Bacteria</taxon>
        <taxon>Pseudomonadati</taxon>
        <taxon>Thermodesulfobacteriota</taxon>
        <taxon>Desulfovibrionia</taxon>
        <taxon>Desulfovibrionales</taxon>
        <taxon>Desulfovibrionaceae</taxon>
        <taxon>Maridesulfovibrio</taxon>
    </lineage>
</organism>
<keyword evidence="5" id="KW-1185">Reference proteome</keyword>
<keyword evidence="3" id="KW-0732">Signal</keyword>
<reference evidence="5" key="1">
    <citation type="submission" date="2016-10" db="EMBL/GenBank/DDBJ databases">
        <authorList>
            <person name="Varghese N."/>
            <person name="Submissions S."/>
        </authorList>
    </citation>
    <scope>NUCLEOTIDE SEQUENCE [LARGE SCALE GENOMIC DNA]</scope>
    <source>
        <strain evidence="5">DSM 16995</strain>
    </source>
</reference>
<dbReference type="CDD" id="cd03412">
    <property type="entry name" value="CbiK_N"/>
    <property type="match status" value="1"/>
</dbReference>
<dbReference type="OrthoDB" id="9770331at2"/>
<name>A0A1G9EAP5_9BACT</name>
<dbReference type="SUPFAM" id="SSF53800">
    <property type="entry name" value="Chelatase"/>
    <property type="match status" value="1"/>
</dbReference>
<dbReference type="InterPro" id="IPR010388">
    <property type="entry name" value="Anaerobic_Co-chelatase"/>
</dbReference>
<evidence type="ECO:0000256" key="1">
    <source>
        <dbReference type="PIRSR" id="PIRSR033579-1"/>
    </source>
</evidence>
<evidence type="ECO:0000313" key="5">
    <source>
        <dbReference type="Proteomes" id="UP000199053"/>
    </source>
</evidence>
<feature type="binding site" evidence="2">
    <location>
        <position position="183"/>
    </location>
    <ligand>
        <name>Co(2+)</name>
        <dbReference type="ChEBI" id="CHEBI:48828"/>
    </ligand>
</feature>
<feature type="signal peptide" evidence="3">
    <location>
        <begin position="1"/>
        <end position="29"/>
    </location>
</feature>
<feature type="binding site" evidence="2">
    <location>
        <position position="213"/>
    </location>
    <ligand>
        <name>Co(2+)</name>
        <dbReference type="ChEBI" id="CHEBI:48828"/>
    </ligand>
</feature>
<evidence type="ECO:0000256" key="3">
    <source>
        <dbReference type="SAM" id="SignalP"/>
    </source>
</evidence>
<dbReference type="GO" id="GO:0016852">
    <property type="term" value="F:sirohydrochlorin cobaltochelatase activity"/>
    <property type="evidence" value="ECO:0007669"/>
    <property type="project" value="InterPro"/>
</dbReference>
<dbReference type="Proteomes" id="UP000199053">
    <property type="component" value="Unassembled WGS sequence"/>
</dbReference>
<gene>
    <name evidence="4" type="ORF">SAMN05660337_1025</name>
</gene>
<sequence>MQCHFGVKQKAVSAFIILCFLIIPSFALAGHGDSKPVKKGILLAAFGSSMPEAQISFDNIDKAVKKAFPGVPVRWAYSSAIIRNVLSKEGRTVDSPVTALSKMMDDGFTHVAVQSLHTIPGEEYFGTLETAMKFEGMPKGMSKIAVGKPLLYSDEDMTRTVKAIIANIPKERKAKDAVVLMGHGTPHSANIYYPGSQYYFSKIDPKIFVGTVEGTPTLDDVKAKLAKSKAKKVYLMPYMSVAGDHARNDMAGDEPDSWKSELTKAGYKCESVLKGSAEFPQVVDIWVDHLKIAFKSLDH</sequence>
<dbReference type="RefSeq" id="WP_092158941.1">
    <property type="nucleotide sequence ID" value="NZ_FNGA01000002.1"/>
</dbReference>
<accession>A0A1G9EAP5</accession>
<dbReference type="CDD" id="cd03413">
    <property type="entry name" value="CbiK_C"/>
    <property type="match status" value="1"/>
</dbReference>
<dbReference type="GO" id="GO:0046872">
    <property type="term" value="F:metal ion binding"/>
    <property type="evidence" value="ECO:0007669"/>
    <property type="project" value="UniProtKB-KW"/>
</dbReference>
<dbReference type="PIRSF" id="PIRSF033579">
    <property type="entry name" value="Anaer_Co_chel"/>
    <property type="match status" value="1"/>
</dbReference>
<dbReference type="Gene3D" id="3.40.50.1400">
    <property type="match status" value="2"/>
</dbReference>
<keyword evidence="2" id="KW-0170">Cobalt</keyword>
<dbReference type="Pfam" id="PF06180">
    <property type="entry name" value="CbiK"/>
    <property type="match status" value="1"/>
</dbReference>
<dbReference type="AlphaFoldDB" id="A0A1G9EAP5"/>
<dbReference type="EMBL" id="FNGA01000002">
    <property type="protein sequence ID" value="SDK73213.1"/>
    <property type="molecule type" value="Genomic_DNA"/>
</dbReference>
<feature type="chain" id="PRO_5011775961" evidence="3">
    <location>
        <begin position="30"/>
        <end position="299"/>
    </location>
</feature>
<proteinExistence type="predicted"/>
<evidence type="ECO:0000313" key="4">
    <source>
        <dbReference type="EMBL" id="SDK73213.1"/>
    </source>
</evidence>
<dbReference type="STRING" id="246191.SAMN05660337_1025"/>
<protein>
    <submittedName>
        <fullName evidence="4">Sirohydrochlorin cobaltochelatase</fullName>
    </submittedName>
</protein>
<feature type="active site" description="Proton acceptor" evidence="1">
    <location>
        <position position="183"/>
    </location>
</feature>
<feature type="binding site" evidence="2">
    <location>
        <position position="245"/>
    </location>
    <ligand>
        <name>Co(2+)</name>
        <dbReference type="ChEBI" id="CHEBI:48828"/>
    </ligand>
</feature>
<dbReference type="GO" id="GO:0019251">
    <property type="term" value="P:anaerobic cobalamin biosynthetic process"/>
    <property type="evidence" value="ECO:0007669"/>
    <property type="project" value="InterPro"/>
</dbReference>
<keyword evidence="2" id="KW-0479">Metal-binding</keyword>
<evidence type="ECO:0000256" key="2">
    <source>
        <dbReference type="PIRSR" id="PIRSR033579-3"/>
    </source>
</evidence>